<protein>
    <submittedName>
        <fullName evidence="2">D-glucuronyl C5-epimerase</fullName>
        <ecNumber evidence="2">5.1.3.-</ecNumber>
    </submittedName>
</protein>
<dbReference type="InterPro" id="IPR039721">
    <property type="entry name" value="C5-epimerase"/>
</dbReference>
<dbReference type="Pfam" id="PF06662">
    <property type="entry name" value="C5-epim_C"/>
    <property type="match status" value="1"/>
</dbReference>
<dbReference type="GO" id="GO:0015012">
    <property type="term" value="P:heparan sulfate proteoglycan biosynthetic process"/>
    <property type="evidence" value="ECO:0007669"/>
    <property type="project" value="InterPro"/>
</dbReference>
<sequence length="336" mass="38614">MHLAMPRDYWHVLEPMGKHIERDSLGGYHIDMREKARPYKGPSKDGFPLRNQNNEGLQLLPVTITQMALGHYDCWLEDQDPERKETIRRCADWLVQQHGPCPNKMNGWSYQFDHGRLSIKAPFISAMGQGQGISVLVRAHKIFGDDRYLETAKVALEPFYYPVDQGGVTAYTSDGVAFEEYPSNPFSHILNGFIFALWGVHDYGIYTQDEKTLELAKAGAETLAKMLPRYDVGYWSRYGLFPHPSPNVASPFYHELHIAQLRALYVLYPHEVFQQYADRWERQFGSWPNFVRAVYGKVRFKRWVKSTKKRLAAAGIETDAAADYWSGKATLPTETT</sequence>
<evidence type="ECO:0000313" key="3">
    <source>
        <dbReference type="Proteomes" id="UP000011991"/>
    </source>
</evidence>
<comment type="caution">
    <text evidence="2">The sequence shown here is derived from an EMBL/GenBank/DDBJ whole genome shotgun (WGS) entry which is preliminary data.</text>
</comment>
<dbReference type="EMBL" id="ANOG01000961">
    <property type="protein sequence ID" value="EMI16410.1"/>
    <property type="molecule type" value="Genomic_DNA"/>
</dbReference>
<dbReference type="PANTHER" id="PTHR13174">
    <property type="entry name" value="D-GLUCURONYL C5-EPIMERASE"/>
    <property type="match status" value="1"/>
</dbReference>
<dbReference type="PANTHER" id="PTHR13174:SF3">
    <property type="entry name" value="D-GLUCURONYL C5-EPIMERASE"/>
    <property type="match status" value="1"/>
</dbReference>
<keyword evidence="2" id="KW-0413">Isomerase</keyword>
<evidence type="ECO:0000313" key="2">
    <source>
        <dbReference type="EMBL" id="EMI16410.1"/>
    </source>
</evidence>
<dbReference type="GO" id="GO:0047464">
    <property type="term" value="F:heparosan-N-sulfate-glucuronate 5-epimerase activity"/>
    <property type="evidence" value="ECO:0007669"/>
    <property type="project" value="InterPro"/>
</dbReference>
<dbReference type="SUPFAM" id="SSF48208">
    <property type="entry name" value="Six-hairpin glycosidases"/>
    <property type="match status" value="1"/>
</dbReference>
<proteinExistence type="predicted"/>
<feature type="domain" description="D-glucuronyl C5-epimerase C-terminal" evidence="1">
    <location>
        <begin position="104"/>
        <end position="281"/>
    </location>
</feature>
<reference evidence="2 3" key="1">
    <citation type="journal article" date="2013" name="Mar. Genomics">
        <title>Expression of sulfatases in Rhodopirellula baltica and the diversity of sulfatases in the genus Rhodopirellula.</title>
        <authorList>
            <person name="Wegner C.E."/>
            <person name="Richter-Heitmann T."/>
            <person name="Klindworth A."/>
            <person name="Klockow C."/>
            <person name="Richter M."/>
            <person name="Achstetter T."/>
            <person name="Glockner F.O."/>
            <person name="Harder J."/>
        </authorList>
    </citation>
    <scope>NUCLEOTIDE SEQUENCE [LARGE SCALE GENOMIC DNA]</scope>
    <source>
        <strain evidence="2 3">SM1</strain>
    </source>
</reference>
<organism evidence="2 3">
    <name type="scientific">Rhodopirellula maiorica SM1</name>
    <dbReference type="NCBI Taxonomy" id="1265738"/>
    <lineage>
        <taxon>Bacteria</taxon>
        <taxon>Pseudomonadati</taxon>
        <taxon>Planctomycetota</taxon>
        <taxon>Planctomycetia</taxon>
        <taxon>Pirellulales</taxon>
        <taxon>Pirellulaceae</taxon>
        <taxon>Novipirellula</taxon>
    </lineage>
</organism>
<dbReference type="GO" id="GO:0005975">
    <property type="term" value="P:carbohydrate metabolic process"/>
    <property type="evidence" value="ECO:0007669"/>
    <property type="project" value="InterPro"/>
</dbReference>
<gene>
    <name evidence="2" type="ORF">RMSM_06653</name>
</gene>
<name>M5RAL1_9BACT</name>
<evidence type="ECO:0000259" key="1">
    <source>
        <dbReference type="Pfam" id="PF06662"/>
    </source>
</evidence>
<dbReference type="InterPro" id="IPR010598">
    <property type="entry name" value="C5-epim_C"/>
</dbReference>
<keyword evidence="3" id="KW-1185">Reference proteome</keyword>
<dbReference type="InterPro" id="IPR008928">
    <property type="entry name" value="6-hairpin_glycosidase_sf"/>
</dbReference>
<dbReference type="AlphaFoldDB" id="M5RAL1"/>
<dbReference type="Proteomes" id="UP000011991">
    <property type="component" value="Unassembled WGS sequence"/>
</dbReference>
<dbReference type="EC" id="5.1.3.-" evidence="2"/>
<dbReference type="PATRIC" id="fig|1265738.3.peg.6647"/>
<accession>M5RAL1</accession>